<organism evidence="1 2">
    <name type="scientific">Smallanthus sonchifolius</name>
    <dbReference type="NCBI Taxonomy" id="185202"/>
    <lineage>
        <taxon>Eukaryota</taxon>
        <taxon>Viridiplantae</taxon>
        <taxon>Streptophyta</taxon>
        <taxon>Embryophyta</taxon>
        <taxon>Tracheophyta</taxon>
        <taxon>Spermatophyta</taxon>
        <taxon>Magnoliopsida</taxon>
        <taxon>eudicotyledons</taxon>
        <taxon>Gunneridae</taxon>
        <taxon>Pentapetalae</taxon>
        <taxon>asterids</taxon>
        <taxon>campanulids</taxon>
        <taxon>Asterales</taxon>
        <taxon>Asteraceae</taxon>
        <taxon>Asteroideae</taxon>
        <taxon>Heliantheae alliance</taxon>
        <taxon>Millerieae</taxon>
        <taxon>Smallanthus</taxon>
    </lineage>
</organism>
<dbReference type="EMBL" id="CM042046">
    <property type="protein sequence ID" value="KAI3676624.1"/>
    <property type="molecule type" value="Genomic_DNA"/>
</dbReference>
<accession>A0ACB8Y0B9</accession>
<evidence type="ECO:0000313" key="1">
    <source>
        <dbReference type="EMBL" id="KAI3676624.1"/>
    </source>
</evidence>
<reference evidence="2" key="1">
    <citation type="journal article" date="2022" name="Mol. Ecol. Resour.">
        <title>The genomes of chicory, endive, great burdock and yacon provide insights into Asteraceae palaeo-polyploidization history and plant inulin production.</title>
        <authorList>
            <person name="Fan W."/>
            <person name="Wang S."/>
            <person name="Wang H."/>
            <person name="Wang A."/>
            <person name="Jiang F."/>
            <person name="Liu H."/>
            <person name="Zhao H."/>
            <person name="Xu D."/>
            <person name="Zhang Y."/>
        </authorList>
    </citation>
    <scope>NUCLEOTIDE SEQUENCE [LARGE SCALE GENOMIC DNA]</scope>
    <source>
        <strain evidence="2">cv. Yunnan</strain>
    </source>
</reference>
<comment type="caution">
    <text evidence="1">The sequence shown here is derived from an EMBL/GenBank/DDBJ whole genome shotgun (WGS) entry which is preliminary data.</text>
</comment>
<keyword evidence="2" id="KW-1185">Reference proteome</keyword>
<gene>
    <name evidence="1" type="ORF">L1987_86236</name>
</gene>
<dbReference type="Proteomes" id="UP001056120">
    <property type="component" value="Linkage Group LG29"/>
</dbReference>
<proteinExistence type="predicted"/>
<evidence type="ECO:0000313" key="2">
    <source>
        <dbReference type="Proteomes" id="UP001056120"/>
    </source>
</evidence>
<name>A0ACB8Y0B9_9ASTR</name>
<reference evidence="1 2" key="2">
    <citation type="journal article" date="2022" name="Mol. Ecol. Resour.">
        <title>The genomes of chicory, endive, great burdock and yacon provide insights into Asteraceae paleo-polyploidization history and plant inulin production.</title>
        <authorList>
            <person name="Fan W."/>
            <person name="Wang S."/>
            <person name="Wang H."/>
            <person name="Wang A."/>
            <person name="Jiang F."/>
            <person name="Liu H."/>
            <person name="Zhao H."/>
            <person name="Xu D."/>
            <person name="Zhang Y."/>
        </authorList>
    </citation>
    <scope>NUCLEOTIDE SEQUENCE [LARGE SCALE GENOMIC DNA]</scope>
    <source>
        <strain evidence="2">cv. Yunnan</strain>
        <tissue evidence="1">Leaves</tissue>
    </source>
</reference>
<sequence>MANPAFTKGSIVEVSSDEPGFHGAWYVATLVNQLNPLKASNTKTKNPKQFGYLIQYDTLLKDDSLVEHLTEIVEPSFVRPLPPCNLGRDNGDFELYDVVDAYHREGWWIGVVKKVIVEGEMRKYTVLFENPPEEVEFERAQLRLHVDWIDRCWQVPQKKVYFGFNC</sequence>
<protein>
    <submittedName>
        <fullName evidence="1">Uncharacterized protein</fullName>
    </submittedName>
</protein>